<feature type="domain" description="Endoplasmic reticulum resident protein 29 C-terminal" evidence="1">
    <location>
        <begin position="192"/>
        <end position="286"/>
    </location>
</feature>
<organism evidence="2 3">
    <name type="scientific">Clonorchis sinensis</name>
    <name type="common">Chinese liver fluke</name>
    <dbReference type="NCBI Taxonomy" id="79923"/>
    <lineage>
        <taxon>Eukaryota</taxon>
        <taxon>Metazoa</taxon>
        <taxon>Spiralia</taxon>
        <taxon>Lophotrochozoa</taxon>
        <taxon>Platyhelminthes</taxon>
        <taxon>Trematoda</taxon>
        <taxon>Digenea</taxon>
        <taxon>Opisthorchiida</taxon>
        <taxon>Opisthorchiata</taxon>
        <taxon>Opisthorchiidae</taxon>
        <taxon>Clonorchis</taxon>
    </lineage>
</organism>
<evidence type="ECO:0000313" key="3">
    <source>
        <dbReference type="Proteomes" id="UP000286415"/>
    </source>
</evidence>
<dbReference type="OrthoDB" id="417262at2759"/>
<dbReference type="Pfam" id="PF07749">
    <property type="entry name" value="ERp29"/>
    <property type="match status" value="1"/>
</dbReference>
<protein>
    <submittedName>
        <fullName evidence="2">Endoplasmic reticulum resident protein 29</fullName>
    </submittedName>
</protein>
<evidence type="ECO:0000259" key="1">
    <source>
        <dbReference type="Pfam" id="PF07749"/>
    </source>
</evidence>
<evidence type="ECO:0000313" key="2">
    <source>
        <dbReference type="EMBL" id="KAG5450808.1"/>
    </source>
</evidence>
<dbReference type="Gene3D" id="3.40.30.10">
    <property type="entry name" value="Glutaredoxin"/>
    <property type="match status" value="1"/>
</dbReference>
<dbReference type="Proteomes" id="UP000286415">
    <property type="component" value="Unassembled WGS sequence"/>
</dbReference>
<dbReference type="GO" id="GO:0005783">
    <property type="term" value="C:endoplasmic reticulum"/>
    <property type="evidence" value="ECO:0007669"/>
    <property type="project" value="InterPro"/>
</dbReference>
<dbReference type="InterPro" id="IPR011679">
    <property type="entry name" value="ERp29_C"/>
</dbReference>
<reference evidence="2 3" key="1">
    <citation type="journal article" date="2018" name="Biotechnol. Adv.">
        <title>Improved genomic resources and new bioinformatic workflow for the carcinogenic parasite Clonorchis sinensis: Biotechnological implications.</title>
        <authorList>
            <person name="Wang D."/>
            <person name="Korhonen P.K."/>
            <person name="Gasser R.B."/>
            <person name="Young N.D."/>
        </authorList>
    </citation>
    <scope>NUCLEOTIDE SEQUENCE [LARGE SCALE GENOMIC DNA]</scope>
    <source>
        <strain evidence="2">Cs-k2</strain>
    </source>
</reference>
<reference evidence="2 3" key="2">
    <citation type="journal article" date="2021" name="Genomics">
        <title>High-quality reference genome for Clonorchis sinensis.</title>
        <authorList>
            <person name="Young N.D."/>
            <person name="Stroehlein A.J."/>
            <person name="Kinkar L."/>
            <person name="Wang T."/>
            <person name="Sohn W.M."/>
            <person name="Chang B.C.H."/>
            <person name="Kaur P."/>
            <person name="Weisz D."/>
            <person name="Dudchenko O."/>
            <person name="Aiden E.L."/>
            <person name="Korhonen P.K."/>
            <person name="Gasser R.B."/>
        </authorList>
    </citation>
    <scope>NUCLEOTIDE SEQUENCE [LARGE SCALE GENOMIC DNA]</scope>
    <source>
        <strain evidence="2">Cs-k2</strain>
    </source>
</reference>
<dbReference type="PANTHER" id="PTHR12211">
    <property type="entry name" value="ENDOPLASMIC RETICULUM PROTEIN ERP29"/>
    <property type="match status" value="1"/>
</dbReference>
<dbReference type="AlphaFoldDB" id="A0A419PHJ7"/>
<dbReference type="SUPFAM" id="SSF47933">
    <property type="entry name" value="ERP29 C domain-like"/>
    <property type="match status" value="1"/>
</dbReference>
<sequence length="370" mass="41476">MPHEGSTRAEILPGCPSLDRGSQDAEVGFEPRTFQSLLVEADARMKFVCVPFILAVALLSLISRVRGSNEPSYFSIHTNLSHLIRHLNDSAFTFVAVFDSLFPGDKFLEYQEFAKRTNSVNELSVYHMVHNLNVPSVENVFQKFNLTFVDLPYYLLFCREQPNPIVYRGSWKSEDIVRWVASVTGLHLPLPGCIGSLDILAHRARKADIHELNEHILPEMRRLLSMEPHISSSSAQFYIQAATHLATRGTVYLSTEATRLKRLVDNEVSDEQKAKLKERLNIIIQFMEPSELGFADQKIRGSNPTSASRLPLSRVEQPDTIPAIMLPSGGVAAMHRYSVIDELSLEVVLPKPPGFSVNVPNSPRILGKCL</sequence>
<keyword evidence="3" id="KW-1185">Reference proteome</keyword>
<dbReference type="STRING" id="79923.A0A419PHJ7"/>
<dbReference type="EMBL" id="NIRI02000042">
    <property type="protein sequence ID" value="KAG5450808.1"/>
    <property type="molecule type" value="Genomic_DNA"/>
</dbReference>
<accession>A0A419PHJ7</accession>
<name>A0A419PHJ7_CLOSI</name>
<dbReference type="InterPro" id="IPR016855">
    <property type="entry name" value="ERp29"/>
</dbReference>
<dbReference type="PANTHER" id="PTHR12211:SF0">
    <property type="entry name" value="ENDOPLASMIC RETICULUM RESIDENT PROTEIN 29"/>
    <property type="match status" value="1"/>
</dbReference>
<comment type="caution">
    <text evidence="2">The sequence shown here is derived from an EMBL/GenBank/DDBJ whole genome shotgun (WGS) entry which is preliminary data.</text>
</comment>
<gene>
    <name evidence="2" type="ORF">CSKR_101415</name>
</gene>
<dbReference type="Gene3D" id="1.20.1150.12">
    <property type="entry name" value="Endoplasmic reticulum resident protein 29, C-terminal domain"/>
    <property type="match status" value="1"/>
</dbReference>
<dbReference type="InterPro" id="IPR036356">
    <property type="entry name" value="ERp29_C_sf"/>
</dbReference>
<dbReference type="InParanoid" id="A0A419PHJ7"/>
<proteinExistence type="predicted"/>